<dbReference type="InterPro" id="IPR003593">
    <property type="entry name" value="AAA+_ATPase"/>
</dbReference>
<evidence type="ECO:0000256" key="4">
    <source>
        <dbReference type="SAM" id="MobiDB-lite"/>
    </source>
</evidence>
<dbReference type="InterPro" id="IPR017871">
    <property type="entry name" value="ABC_transporter-like_CS"/>
</dbReference>
<keyword evidence="2" id="KW-0547">Nucleotide-binding</keyword>
<evidence type="ECO:0000313" key="6">
    <source>
        <dbReference type="EMBL" id="MFC6707133.1"/>
    </source>
</evidence>
<dbReference type="Proteomes" id="UP001596298">
    <property type="component" value="Unassembled WGS sequence"/>
</dbReference>
<dbReference type="CDD" id="cd03293">
    <property type="entry name" value="ABC_NrtD_SsuB_transporters"/>
    <property type="match status" value="1"/>
</dbReference>
<dbReference type="SMART" id="SM00382">
    <property type="entry name" value="AAA"/>
    <property type="match status" value="1"/>
</dbReference>
<dbReference type="Pfam" id="PF00005">
    <property type="entry name" value="ABC_tran"/>
    <property type="match status" value="1"/>
</dbReference>
<dbReference type="InterPro" id="IPR003439">
    <property type="entry name" value="ABC_transporter-like_ATP-bd"/>
</dbReference>
<feature type="region of interest" description="Disordered" evidence="4">
    <location>
        <begin position="1"/>
        <end position="25"/>
    </location>
</feature>
<dbReference type="PROSITE" id="PS50893">
    <property type="entry name" value="ABC_TRANSPORTER_2"/>
    <property type="match status" value="1"/>
</dbReference>
<dbReference type="PANTHER" id="PTHR42788">
    <property type="entry name" value="TAURINE IMPORT ATP-BINDING PROTEIN-RELATED"/>
    <property type="match status" value="1"/>
</dbReference>
<evidence type="ECO:0000256" key="3">
    <source>
        <dbReference type="ARBA" id="ARBA00022840"/>
    </source>
</evidence>
<reference evidence="7" key="1">
    <citation type="journal article" date="2019" name="Int. J. Syst. Evol. Microbiol.">
        <title>The Global Catalogue of Microorganisms (GCM) 10K type strain sequencing project: providing services to taxonomists for standard genome sequencing and annotation.</title>
        <authorList>
            <consortium name="The Broad Institute Genomics Platform"/>
            <consortium name="The Broad Institute Genome Sequencing Center for Infectious Disease"/>
            <person name="Wu L."/>
            <person name="Ma J."/>
        </authorList>
    </citation>
    <scope>NUCLEOTIDE SEQUENCE [LARGE SCALE GENOMIC DNA]</scope>
    <source>
        <strain evidence="7">CCUG 58127</strain>
    </source>
</reference>
<comment type="caution">
    <text evidence="6">The sequence shown here is derived from an EMBL/GenBank/DDBJ whole genome shotgun (WGS) entry which is preliminary data.</text>
</comment>
<keyword evidence="3 6" id="KW-0067">ATP-binding</keyword>
<accession>A0ABW2AJZ8</accession>
<keyword evidence="7" id="KW-1185">Reference proteome</keyword>
<evidence type="ECO:0000259" key="5">
    <source>
        <dbReference type="PROSITE" id="PS50893"/>
    </source>
</evidence>
<dbReference type="PROSITE" id="PS00211">
    <property type="entry name" value="ABC_TRANSPORTER_1"/>
    <property type="match status" value="1"/>
</dbReference>
<feature type="domain" description="ABC transporter" evidence="5">
    <location>
        <begin position="30"/>
        <end position="261"/>
    </location>
</feature>
<dbReference type="RefSeq" id="WP_382403801.1">
    <property type="nucleotide sequence ID" value="NZ_JBHSWH010000001.1"/>
</dbReference>
<dbReference type="Gene3D" id="3.40.50.300">
    <property type="entry name" value="P-loop containing nucleotide triphosphate hydrolases"/>
    <property type="match status" value="1"/>
</dbReference>
<dbReference type="PANTHER" id="PTHR42788:SF13">
    <property type="entry name" value="ALIPHATIC SULFONATES IMPORT ATP-BINDING PROTEIN SSUB"/>
    <property type="match status" value="1"/>
</dbReference>
<dbReference type="SUPFAM" id="SSF52540">
    <property type="entry name" value="P-loop containing nucleoside triphosphate hydrolases"/>
    <property type="match status" value="1"/>
</dbReference>
<dbReference type="EMBL" id="JBHSWH010000001">
    <property type="protein sequence ID" value="MFC6707133.1"/>
    <property type="molecule type" value="Genomic_DNA"/>
</dbReference>
<evidence type="ECO:0000256" key="1">
    <source>
        <dbReference type="ARBA" id="ARBA00022448"/>
    </source>
</evidence>
<feature type="compositionally biased region" description="Basic and acidic residues" evidence="4">
    <location>
        <begin position="1"/>
        <end position="11"/>
    </location>
</feature>
<organism evidence="6 7">
    <name type="scientific">Flexivirga alba</name>
    <dbReference type="NCBI Taxonomy" id="702742"/>
    <lineage>
        <taxon>Bacteria</taxon>
        <taxon>Bacillati</taxon>
        <taxon>Actinomycetota</taxon>
        <taxon>Actinomycetes</taxon>
        <taxon>Micrococcales</taxon>
        <taxon>Dermacoccaceae</taxon>
        <taxon>Flexivirga</taxon>
    </lineage>
</organism>
<dbReference type="InterPro" id="IPR027417">
    <property type="entry name" value="P-loop_NTPase"/>
</dbReference>
<evidence type="ECO:0000313" key="7">
    <source>
        <dbReference type="Proteomes" id="UP001596298"/>
    </source>
</evidence>
<protein>
    <submittedName>
        <fullName evidence="6">ABC transporter ATP-binding protein</fullName>
    </submittedName>
</protein>
<name>A0ABW2AJZ8_9MICO</name>
<dbReference type="InterPro" id="IPR050166">
    <property type="entry name" value="ABC_transporter_ATP-bind"/>
</dbReference>
<dbReference type="GO" id="GO:0005524">
    <property type="term" value="F:ATP binding"/>
    <property type="evidence" value="ECO:0007669"/>
    <property type="project" value="UniProtKB-KW"/>
</dbReference>
<sequence length="291" mass="32769">MLKSQSPDRSESSQSVPQESGAERRPGLAVDFAGVNHSFLHNDKPVRALDDFNLNVAASEFVSIVGPSGCGKTTALSMVGGLLAPRTGSVRLDGKDVKGTSKDTAFLFARDALLPWRSARRNVEIGLEVRGVPRAERRQRAEEWLQRVRLEEFVNSDILRLSQGMRQRVAIARTLVQNPRLILMDEPFAALDAQTRAQQQEEFIKLWEQERPTVIFVTHDLEEAILLSDRVILMASRPGRIVADIKVQLPRPRTQEMRTHEAFTAHFDDLSARLREEVNRAEEQRQASANE</sequence>
<gene>
    <name evidence="6" type="ORF">ACFQDH_18200</name>
</gene>
<evidence type="ECO:0000256" key="2">
    <source>
        <dbReference type="ARBA" id="ARBA00022741"/>
    </source>
</evidence>
<proteinExistence type="predicted"/>
<keyword evidence="1" id="KW-0813">Transport</keyword>